<dbReference type="Proteomes" id="UP000050867">
    <property type="component" value="Unassembled WGS sequence"/>
</dbReference>
<feature type="compositionally biased region" description="Basic and acidic residues" evidence="6">
    <location>
        <begin position="707"/>
        <end position="727"/>
    </location>
</feature>
<comment type="caution">
    <text evidence="9">The sequence shown here is derived from an EMBL/GenBank/DDBJ whole genome shotgun (WGS) entry which is preliminary data.</text>
</comment>
<sequence length="851" mass="93032">MPLVSLVSLWAFTAVDAVQDVMDLRDIDDVQAAFGRPMEATMLAIQDERRQAMLYLSQREDARSLKELQASQARTDGEIEKLRNSARDGDKRDILNDRQNRGLDVLLKELNKVEELREKINSGSVDRFGAFKGYTALVDPGYSLFADLGAINNNDLSKHFGSMVTLVRAWEAVTREDSLVSAALASGDMSQGEYRALSAAISEQRVLFTLGVKDLPAESREEHLRLAKGKIPMERFRMEEKILNAGAEGAATVVKPDEWRANIIASNKVLAQMAHERASSYADRAEPYETRVNVYAAVVGILGLLAVIASIIISVRIARALVRDLTRLRKAALELSGTRLPRVMRRLASGESVDVRSEAPDMEFRDSDDEINQVGQAFNDVQRAAVEAAVKQAELRQGVSEIFVNLARRSQVLVHRQLTLLDAMERRTEDAEELADLFRLDHLTTRMRRHAEGLVILSGSAPSRAWRNPVQLINVIRAAVSEVEDYERVEVRRIPRVAVVGSAVADITHLIAELVENATVFSPPHTQVQVHGERVANGFVLEIDDRGLGMTPDALLEANQRLAETPEFELSDTDRLGLFVVSRLARRLGVRVSLRPSPYGGTSAVVLVPSTLLTDDQNSATAEQPAMDTADSERGEDDNEERPVGERAKSEEAFREWGVSPVSDLPGDDLPADHEADQHDQAPDSVGAGDGNVPRLPRRRSPVLVADRGRPVERLPRPVPAGEHDAGRSAGRHAAPSGESGGTPGTGKRRAGSRGTAGAGQEESGYSLPKRVRQASIAPQLRVQQPDAETTDDAPVRERSADEVRSRMASFQRGFQRGRTLDGDLDGGSGDGGAGRQARQAPGTSTERDGR</sequence>
<dbReference type="FunFam" id="3.30.565.10:FF:000038">
    <property type="entry name" value="Sensor-like histidine kinase"/>
    <property type="match status" value="1"/>
</dbReference>
<dbReference type="Gene3D" id="3.30.565.10">
    <property type="entry name" value="Histidine kinase-like ATPase, C-terminal domain"/>
    <property type="match status" value="1"/>
</dbReference>
<keyword evidence="7" id="KW-1133">Transmembrane helix</keyword>
<feature type="region of interest" description="Disordered" evidence="6">
    <location>
        <begin position="615"/>
        <end position="851"/>
    </location>
</feature>
<dbReference type="PANTHER" id="PTHR45436">
    <property type="entry name" value="SENSOR HISTIDINE KINASE YKOH"/>
    <property type="match status" value="1"/>
</dbReference>
<evidence type="ECO:0000256" key="4">
    <source>
        <dbReference type="ARBA" id="ARBA00022679"/>
    </source>
</evidence>
<dbReference type="SUPFAM" id="SSF55874">
    <property type="entry name" value="ATPase domain of HSP90 chaperone/DNA topoisomerase II/histidine kinase"/>
    <property type="match status" value="1"/>
</dbReference>
<evidence type="ECO:0000256" key="2">
    <source>
        <dbReference type="ARBA" id="ARBA00012438"/>
    </source>
</evidence>
<feature type="compositionally biased region" description="Gly residues" evidence="6">
    <location>
        <begin position="826"/>
        <end position="835"/>
    </location>
</feature>
<dbReference type="GO" id="GO:0004673">
    <property type="term" value="F:protein histidine kinase activity"/>
    <property type="evidence" value="ECO:0007669"/>
    <property type="project" value="UniProtKB-EC"/>
</dbReference>
<comment type="catalytic activity">
    <reaction evidence="1">
        <text>ATP + protein L-histidine = ADP + protein N-phospho-L-histidine.</text>
        <dbReference type="EC" id="2.7.13.3"/>
    </reaction>
</comment>
<dbReference type="GO" id="GO:0005886">
    <property type="term" value="C:plasma membrane"/>
    <property type="evidence" value="ECO:0007669"/>
    <property type="project" value="TreeGrafter"/>
</dbReference>
<keyword evidence="10" id="KW-1185">Reference proteome</keyword>
<gene>
    <name evidence="9" type="ORF">AQ490_23880</name>
</gene>
<dbReference type="EC" id="2.7.13.3" evidence="2"/>
<keyword evidence="7" id="KW-0472">Membrane</keyword>
<dbReference type="InterPro" id="IPR003594">
    <property type="entry name" value="HATPase_dom"/>
</dbReference>
<accession>A0A0T6LRE6</accession>
<evidence type="ECO:0000313" key="10">
    <source>
        <dbReference type="Proteomes" id="UP000050867"/>
    </source>
</evidence>
<dbReference type="EMBL" id="LLZU01000019">
    <property type="protein sequence ID" value="KRV48695.1"/>
    <property type="molecule type" value="Genomic_DNA"/>
</dbReference>
<evidence type="ECO:0000256" key="5">
    <source>
        <dbReference type="ARBA" id="ARBA00022777"/>
    </source>
</evidence>
<dbReference type="AlphaFoldDB" id="A0A0T6LRE6"/>
<dbReference type="STRING" id="76728.AQ490_23880"/>
<dbReference type="Gene3D" id="6.10.340.10">
    <property type="match status" value="1"/>
</dbReference>
<keyword evidence="3" id="KW-0597">Phosphoprotein</keyword>
<keyword evidence="4" id="KW-0808">Transferase</keyword>
<keyword evidence="7" id="KW-0812">Transmembrane</keyword>
<feature type="compositionally biased region" description="Basic and acidic residues" evidence="6">
    <location>
        <begin position="641"/>
        <end position="655"/>
    </location>
</feature>
<reference evidence="9 10" key="1">
    <citation type="submission" date="2015-10" db="EMBL/GenBank/DDBJ databases">
        <title>Draft genome sequence of pyrrolomycin-producing Streptomyces vitaminophilus.</title>
        <authorList>
            <person name="Graham D.E."/>
            <person name="Mahan K.M."/>
            <person name="Klingeman D.M."/>
            <person name="Hettich R.L."/>
            <person name="Parry R.J."/>
        </authorList>
    </citation>
    <scope>NUCLEOTIDE SEQUENCE [LARGE SCALE GENOMIC DNA]</scope>
    <source>
        <strain evidence="9 10">ATCC 31673</strain>
    </source>
</reference>
<evidence type="ECO:0000256" key="3">
    <source>
        <dbReference type="ARBA" id="ARBA00022553"/>
    </source>
</evidence>
<feature type="transmembrane region" description="Helical" evidence="7">
    <location>
        <begin position="294"/>
        <end position="318"/>
    </location>
</feature>
<dbReference type="Pfam" id="PF02518">
    <property type="entry name" value="HATPase_c"/>
    <property type="match status" value="1"/>
</dbReference>
<proteinExistence type="predicted"/>
<dbReference type="PANTHER" id="PTHR45436:SF5">
    <property type="entry name" value="SENSOR HISTIDINE KINASE TRCS"/>
    <property type="match status" value="1"/>
</dbReference>
<evidence type="ECO:0000256" key="1">
    <source>
        <dbReference type="ARBA" id="ARBA00000085"/>
    </source>
</evidence>
<feature type="compositionally biased region" description="Basic and acidic residues" evidence="6">
    <location>
        <begin position="794"/>
        <end position="806"/>
    </location>
</feature>
<feature type="domain" description="NIT" evidence="8">
    <location>
        <begin position="36"/>
        <end position="288"/>
    </location>
</feature>
<dbReference type="InterPro" id="IPR010910">
    <property type="entry name" value="Nitrate/nitrite_sensing_bac"/>
</dbReference>
<name>A0A0T6LRE6_WENVI</name>
<dbReference type="InterPro" id="IPR050428">
    <property type="entry name" value="TCS_sensor_his_kinase"/>
</dbReference>
<keyword evidence="5" id="KW-0418">Kinase</keyword>
<evidence type="ECO:0000313" key="9">
    <source>
        <dbReference type="EMBL" id="KRV48695.1"/>
    </source>
</evidence>
<evidence type="ECO:0000256" key="6">
    <source>
        <dbReference type="SAM" id="MobiDB-lite"/>
    </source>
</evidence>
<dbReference type="Pfam" id="PF08376">
    <property type="entry name" value="NIT"/>
    <property type="match status" value="1"/>
</dbReference>
<organism evidence="9 10">
    <name type="scientific">Wenjunlia vitaminophila</name>
    <name type="common">Streptomyces vitaminophilus</name>
    <dbReference type="NCBI Taxonomy" id="76728"/>
    <lineage>
        <taxon>Bacteria</taxon>
        <taxon>Bacillati</taxon>
        <taxon>Actinomycetota</taxon>
        <taxon>Actinomycetes</taxon>
        <taxon>Kitasatosporales</taxon>
        <taxon>Streptomycetaceae</taxon>
        <taxon>Wenjunlia</taxon>
    </lineage>
</organism>
<dbReference type="GO" id="GO:0000160">
    <property type="term" value="P:phosphorelay signal transduction system"/>
    <property type="evidence" value="ECO:0007669"/>
    <property type="project" value="TreeGrafter"/>
</dbReference>
<dbReference type="InterPro" id="IPR013587">
    <property type="entry name" value="Nitrate/nitrite_sensing"/>
</dbReference>
<dbReference type="SMART" id="SM00387">
    <property type="entry name" value="HATPase_c"/>
    <property type="match status" value="1"/>
</dbReference>
<dbReference type="PROSITE" id="PS50906">
    <property type="entry name" value="NIT"/>
    <property type="match status" value="1"/>
</dbReference>
<evidence type="ECO:0000256" key="7">
    <source>
        <dbReference type="SAM" id="Phobius"/>
    </source>
</evidence>
<evidence type="ECO:0000259" key="8">
    <source>
        <dbReference type="PROSITE" id="PS50906"/>
    </source>
</evidence>
<dbReference type="eggNOG" id="COG0642">
    <property type="taxonomic scope" value="Bacteria"/>
</dbReference>
<dbReference type="InterPro" id="IPR036890">
    <property type="entry name" value="HATPase_C_sf"/>
</dbReference>
<protein>
    <recommendedName>
        <fullName evidence="2">histidine kinase</fullName>
        <ecNumber evidence="2">2.7.13.3</ecNumber>
    </recommendedName>
</protein>
<feature type="compositionally biased region" description="Basic and acidic residues" evidence="6">
    <location>
        <begin position="671"/>
        <end position="682"/>
    </location>
</feature>